<keyword evidence="2" id="KW-1185">Reference proteome</keyword>
<proteinExistence type="predicted"/>
<reference evidence="1" key="1">
    <citation type="submission" date="2020-08" db="EMBL/GenBank/DDBJ databases">
        <title>Plant Genome Project.</title>
        <authorList>
            <person name="Zhang R.-G."/>
        </authorList>
    </citation>
    <scope>NUCLEOTIDE SEQUENCE</scope>
    <source>
        <strain evidence="1">WSP0</strain>
        <tissue evidence="1">Leaf</tissue>
    </source>
</reference>
<protein>
    <recommendedName>
        <fullName evidence="3">Galactose oxidase/kelch repeat superfamily protein</fullName>
    </recommendedName>
</protein>
<evidence type="ECO:0000313" key="1">
    <source>
        <dbReference type="EMBL" id="KAG5528284.1"/>
    </source>
</evidence>
<dbReference type="Pfam" id="PF07893">
    <property type="entry name" value="DUF1668"/>
    <property type="match status" value="1"/>
</dbReference>
<comment type="caution">
    <text evidence="1">The sequence shown here is derived from an EMBL/GenBank/DDBJ whole genome shotgun (WGS) entry which is preliminary data.</text>
</comment>
<name>A0AAV6IMQ3_9ERIC</name>
<dbReference type="AlphaFoldDB" id="A0AAV6IMQ3"/>
<evidence type="ECO:0000313" key="2">
    <source>
        <dbReference type="Proteomes" id="UP000823749"/>
    </source>
</evidence>
<dbReference type="Proteomes" id="UP000823749">
    <property type="component" value="Chromosome 10"/>
</dbReference>
<evidence type="ECO:0008006" key="3">
    <source>
        <dbReference type="Google" id="ProtNLM"/>
    </source>
</evidence>
<dbReference type="EMBL" id="JACTNZ010000010">
    <property type="protein sequence ID" value="KAG5528284.1"/>
    <property type="molecule type" value="Genomic_DNA"/>
</dbReference>
<gene>
    <name evidence="1" type="ORF">RHGRI_029078</name>
</gene>
<accession>A0AAV6IMQ3</accession>
<sequence>MASLGRSVGLEDSEGGPSIRSCCVKPFLEWNDQGLTDEAQKLQTKKKVRSRRKKGFVQLKDKGHTEEGCFSKRREDVYGCDFPGIVLVLHSTATNKCQVYAIDTSQPRLPIKFLVDFQYPRQWGLGFVASKSTLYAVGGELECNDEGLGKFPTDFQSCDLKDWRKKDSFQWESGPEFSGRKPSPVLVPLDGNIYALARGTCHLTQSGCEADPQKNPFEVFRPGCGWEPLLDPPFAELYSKSCHPFFEISTVIDKKIYVGFEALRKEGHDPKKKELYSFDMASVSSEVNGWKHISLEDPSCDVRGRNLLKCNWKEGFMLGGMSEVANNLMFCCTRGFTSRDETDVEVFAWDLAAKLEETPAQVEPVVKEKSTESYSATTLGKGNSNGFVRLDSKAISWDGNASPDDDDECEIANNIVCRSKKKIVCSDSDYCNSIYKSPYPSLCCPVRGLEAVTNSIKGGISTTGFVAHLKDNLYCLVYFYLSSHMARSRIRVCTFQAVRQQNKQGHFIRATILHSVRHTVGDGVDLCSLLYWSVI</sequence>
<dbReference type="InterPro" id="IPR012871">
    <property type="entry name" value="DUF1668_ORYSA"/>
</dbReference>
<organism evidence="1 2">
    <name type="scientific">Rhododendron griersonianum</name>
    <dbReference type="NCBI Taxonomy" id="479676"/>
    <lineage>
        <taxon>Eukaryota</taxon>
        <taxon>Viridiplantae</taxon>
        <taxon>Streptophyta</taxon>
        <taxon>Embryophyta</taxon>
        <taxon>Tracheophyta</taxon>
        <taxon>Spermatophyta</taxon>
        <taxon>Magnoliopsida</taxon>
        <taxon>eudicotyledons</taxon>
        <taxon>Gunneridae</taxon>
        <taxon>Pentapetalae</taxon>
        <taxon>asterids</taxon>
        <taxon>Ericales</taxon>
        <taxon>Ericaceae</taxon>
        <taxon>Ericoideae</taxon>
        <taxon>Rhodoreae</taxon>
        <taxon>Rhododendron</taxon>
    </lineage>
</organism>